<reference evidence="1 2" key="1">
    <citation type="submission" date="2022-10" db="EMBL/GenBank/DDBJ databases">
        <title>The complete genomes of actinobacterial strains from the NBC collection.</title>
        <authorList>
            <person name="Joergensen T.S."/>
            <person name="Alvarez Arevalo M."/>
            <person name="Sterndorff E.B."/>
            <person name="Faurdal D."/>
            <person name="Vuksanovic O."/>
            <person name="Mourched A.-S."/>
            <person name="Charusanti P."/>
            <person name="Shaw S."/>
            <person name="Blin K."/>
            <person name="Weber T."/>
        </authorList>
    </citation>
    <scope>NUCLEOTIDE SEQUENCE [LARGE SCALE GENOMIC DNA]</scope>
    <source>
        <strain evidence="1 2">NBC_00319</strain>
    </source>
</reference>
<name>A0AAU4K3P3_9NOCA</name>
<accession>A0AAU4K3P3</accession>
<dbReference type="KEGG" id="whr:OG579_02355"/>
<gene>
    <name evidence="1" type="ORF">OG579_02355</name>
</gene>
<dbReference type="EMBL" id="CP108021">
    <property type="protein sequence ID" value="WUM20696.1"/>
    <property type="molecule type" value="Genomic_DNA"/>
</dbReference>
<dbReference type="RefSeq" id="WP_328857932.1">
    <property type="nucleotide sequence ID" value="NZ_CP108021.1"/>
</dbReference>
<dbReference type="AlphaFoldDB" id="A0AAU4K3P3"/>
<dbReference type="Proteomes" id="UP001432128">
    <property type="component" value="Chromosome"/>
</dbReference>
<sequence length="115" mass="12212">MSSTPMFWQGVFGFTGTGLHSPAPLDTSLSYVVPPGMTAQPLYFRGGNSSDELVYVTLTRDKESMRVFPMGAKASVNVPLRVVSDVDPDSVLALTFAAPQGCTGSIVVDLGWVLV</sequence>
<evidence type="ECO:0000313" key="2">
    <source>
        <dbReference type="Proteomes" id="UP001432128"/>
    </source>
</evidence>
<proteinExistence type="predicted"/>
<evidence type="ECO:0000313" key="1">
    <source>
        <dbReference type="EMBL" id="WUM20696.1"/>
    </source>
</evidence>
<protein>
    <submittedName>
        <fullName evidence="1">Molybdopterin oxidoreductase</fullName>
    </submittedName>
</protein>
<keyword evidence="2" id="KW-1185">Reference proteome</keyword>
<organism evidence="1 2">
    <name type="scientific">Williamsia herbipolensis</name>
    <dbReference type="NCBI Taxonomy" id="1603258"/>
    <lineage>
        <taxon>Bacteria</taxon>
        <taxon>Bacillati</taxon>
        <taxon>Actinomycetota</taxon>
        <taxon>Actinomycetes</taxon>
        <taxon>Mycobacteriales</taxon>
        <taxon>Nocardiaceae</taxon>
        <taxon>Williamsia</taxon>
    </lineage>
</organism>